<proteinExistence type="predicted"/>
<name>A0A380KNI5_9STRE</name>
<organism evidence="1 2">
    <name type="scientific">Streptococcus infantarius</name>
    <dbReference type="NCBI Taxonomy" id="102684"/>
    <lineage>
        <taxon>Bacteria</taxon>
        <taxon>Bacillati</taxon>
        <taxon>Bacillota</taxon>
        <taxon>Bacilli</taxon>
        <taxon>Lactobacillales</taxon>
        <taxon>Streptococcaceae</taxon>
        <taxon>Streptococcus</taxon>
    </lineage>
</organism>
<dbReference type="EMBL" id="UHFP01000001">
    <property type="protein sequence ID" value="SUN68714.1"/>
    <property type="molecule type" value="Genomic_DNA"/>
</dbReference>
<dbReference type="Proteomes" id="UP000255352">
    <property type="component" value="Unassembled WGS sequence"/>
</dbReference>
<accession>A0A380KNI5</accession>
<sequence length="37" mass="4399">MSQKQLMQDSIDHRDYPIEEGVIIDSLDIRLQEIIKK</sequence>
<protein>
    <submittedName>
        <fullName evidence="1">Uncharacterized protein</fullName>
    </submittedName>
</protein>
<gene>
    <name evidence="1" type="ORF">NCTC13760_01412</name>
</gene>
<evidence type="ECO:0000313" key="2">
    <source>
        <dbReference type="Proteomes" id="UP000255352"/>
    </source>
</evidence>
<dbReference type="AlphaFoldDB" id="A0A380KNI5"/>
<reference evidence="1 2" key="1">
    <citation type="submission" date="2018-06" db="EMBL/GenBank/DDBJ databases">
        <authorList>
            <consortium name="Pathogen Informatics"/>
            <person name="Doyle S."/>
        </authorList>
    </citation>
    <scope>NUCLEOTIDE SEQUENCE [LARGE SCALE GENOMIC DNA]</scope>
    <source>
        <strain evidence="1 2">NCTC13760</strain>
    </source>
</reference>
<evidence type="ECO:0000313" key="1">
    <source>
        <dbReference type="EMBL" id="SUN68714.1"/>
    </source>
</evidence>